<evidence type="ECO:0000313" key="1">
    <source>
        <dbReference type="EMBL" id="AGH43397.1"/>
    </source>
</evidence>
<reference evidence="1 2" key="1">
    <citation type="journal article" date="2013" name="Genome Announc.">
        <title>Complete Genome Sequence of Glaciecola psychrophila Strain 170T.</title>
        <authorList>
            <person name="Yin J."/>
            <person name="Chen J."/>
            <person name="Liu G."/>
            <person name="Yu Y."/>
            <person name="Song L."/>
            <person name="Wang X."/>
            <person name="Qu X."/>
        </authorList>
    </citation>
    <scope>NUCLEOTIDE SEQUENCE [LARGE SCALE GENOMIC DNA]</scope>
    <source>
        <strain evidence="1 2">170</strain>
    </source>
</reference>
<dbReference type="eggNOG" id="COG3047">
    <property type="taxonomic scope" value="Bacteria"/>
</dbReference>
<protein>
    <submittedName>
        <fullName evidence="1">Outer membrane protein OmpW</fullName>
    </submittedName>
</protein>
<dbReference type="KEGG" id="gps:C427_1288"/>
<keyword evidence="2" id="KW-1185">Reference proteome</keyword>
<proteinExistence type="predicted"/>
<dbReference type="EMBL" id="CP003837">
    <property type="protein sequence ID" value="AGH43397.1"/>
    <property type="molecule type" value="Genomic_DNA"/>
</dbReference>
<dbReference type="Gene3D" id="2.40.160.20">
    <property type="match status" value="1"/>
</dbReference>
<dbReference type="InterPro" id="IPR005618">
    <property type="entry name" value="OMPW"/>
</dbReference>
<accession>M4RY49</accession>
<name>M4RY49_9ALTE</name>
<dbReference type="Pfam" id="PF03922">
    <property type="entry name" value="OmpW"/>
    <property type="match status" value="1"/>
</dbReference>
<dbReference type="STRING" id="1129794.C427_1288"/>
<dbReference type="PATRIC" id="fig|1129794.4.peg.1277"/>
<organism evidence="1 2">
    <name type="scientific">Paraglaciecola psychrophila 170</name>
    <dbReference type="NCBI Taxonomy" id="1129794"/>
    <lineage>
        <taxon>Bacteria</taxon>
        <taxon>Pseudomonadati</taxon>
        <taxon>Pseudomonadota</taxon>
        <taxon>Gammaproteobacteria</taxon>
        <taxon>Alteromonadales</taxon>
        <taxon>Alteromonadaceae</taxon>
        <taxon>Paraglaciecola</taxon>
    </lineage>
</organism>
<evidence type="ECO:0000313" key="2">
    <source>
        <dbReference type="Proteomes" id="UP000011864"/>
    </source>
</evidence>
<dbReference type="GO" id="GO:0019867">
    <property type="term" value="C:outer membrane"/>
    <property type="evidence" value="ECO:0007669"/>
    <property type="project" value="InterPro"/>
</dbReference>
<dbReference type="HOGENOM" id="CLU_2602866_0_0_6"/>
<dbReference type="Proteomes" id="UP000011864">
    <property type="component" value="Chromosome"/>
</dbReference>
<sequence>MSPDDFSTNIVVGSDLGVNVAVDNNTQLGLNIACFLTNNINVGLLTATPFVRDVIFGVSGLLGTGDQLGEVTHLHPTMT</sequence>
<gene>
    <name evidence="1" type="primary">ompW</name>
    <name evidence="1" type="ORF">C427_1288</name>
</gene>
<dbReference type="AlphaFoldDB" id="M4RY49"/>